<accession>A0ABY5P3M7</accession>
<evidence type="ECO:0000256" key="8">
    <source>
        <dbReference type="SAM" id="Phobius"/>
    </source>
</evidence>
<sequence length="331" mass="35528">MRKYSLAITIYLAVFILCVSIGSVTIPIEDILHSFKALITGQELNNQYDRIIYYIRIPRVIVAGLVGVALALSGAIMQGLLKNPLADGSTLGISSGASLGAVIAIVTGFNIPRLPYYGTVIMAIIFAFGSLVVILSISYRIDKTLSNNTVILVGVIFSMTASSLISLLIAIFNNDIQRIIFWTMGSLSGSTYENATLLLVAIIIFGVIALTNAEELNAFSLGEDQARNLGVDVKKIRILLFLCSSALIGTAVAVGGNIGFVGLIIPHITRLIFGSNHKIVLPMTCFIGAIFLMITDLISRTLFSPTELPIGVITALIGSVLFLVIFSRRRS</sequence>
<dbReference type="EMBL" id="CP102453">
    <property type="protein sequence ID" value="UUX33341.1"/>
    <property type="molecule type" value="Genomic_DNA"/>
</dbReference>
<comment type="similarity">
    <text evidence="2">Belongs to the binding-protein-dependent transport system permease family. FecCD subfamily.</text>
</comment>
<evidence type="ECO:0000313" key="10">
    <source>
        <dbReference type="Proteomes" id="UP001315967"/>
    </source>
</evidence>
<evidence type="ECO:0000256" key="7">
    <source>
        <dbReference type="ARBA" id="ARBA00023136"/>
    </source>
</evidence>
<proteinExistence type="inferred from homology"/>
<keyword evidence="10" id="KW-1185">Reference proteome</keyword>
<gene>
    <name evidence="9" type="ORF">NRE15_10575</name>
</gene>
<evidence type="ECO:0000256" key="3">
    <source>
        <dbReference type="ARBA" id="ARBA00022448"/>
    </source>
</evidence>
<dbReference type="PANTHER" id="PTHR30472">
    <property type="entry name" value="FERRIC ENTEROBACTIN TRANSPORT SYSTEM PERMEASE PROTEIN"/>
    <property type="match status" value="1"/>
</dbReference>
<feature type="transmembrane region" description="Helical" evidence="8">
    <location>
        <begin position="192"/>
        <end position="211"/>
    </location>
</feature>
<keyword evidence="3" id="KW-0813">Transport</keyword>
<dbReference type="InterPro" id="IPR037294">
    <property type="entry name" value="ABC_BtuC-like"/>
</dbReference>
<evidence type="ECO:0000256" key="1">
    <source>
        <dbReference type="ARBA" id="ARBA00004651"/>
    </source>
</evidence>
<dbReference type="InterPro" id="IPR000522">
    <property type="entry name" value="ABC_transptr_permease_BtuC"/>
</dbReference>
<evidence type="ECO:0000256" key="5">
    <source>
        <dbReference type="ARBA" id="ARBA00022692"/>
    </source>
</evidence>
<feature type="transmembrane region" description="Helical" evidence="8">
    <location>
        <begin position="60"/>
        <end position="79"/>
    </location>
</feature>
<feature type="transmembrane region" description="Helical" evidence="8">
    <location>
        <begin position="308"/>
        <end position="326"/>
    </location>
</feature>
<protein>
    <submittedName>
        <fullName evidence="9">Iron ABC transporter permease</fullName>
    </submittedName>
</protein>
<keyword evidence="5 8" id="KW-0812">Transmembrane</keyword>
<evidence type="ECO:0000256" key="2">
    <source>
        <dbReference type="ARBA" id="ARBA00007935"/>
    </source>
</evidence>
<dbReference type="RefSeq" id="WP_313792842.1">
    <property type="nucleotide sequence ID" value="NZ_CP102453.1"/>
</dbReference>
<keyword evidence="6 8" id="KW-1133">Transmembrane helix</keyword>
<organism evidence="9 10">
    <name type="scientific">Fundicoccus culcitae</name>
    <dbReference type="NCBI Taxonomy" id="2969821"/>
    <lineage>
        <taxon>Bacteria</taxon>
        <taxon>Bacillati</taxon>
        <taxon>Bacillota</taxon>
        <taxon>Bacilli</taxon>
        <taxon>Lactobacillales</taxon>
        <taxon>Aerococcaceae</taxon>
        <taxon>Fundicoccus</taxon>
    </lineage>
</organism>
<feature type="transmembrane region" description="Helical" evidence="8">
    <location>
        <begin position="279"/>
        <end position="302"/>
    </location>
</feature>
<reference evidence="9 10" key="1">
    <citation type="submission" date="2022-08" db="EMBL/GenBank/DDBJ databases">
        <title>Aerococcaceae sp. nov isolated from spoiled eye mask.</title>
        <authorList>
            <person name="Zhou G."/>
            <person name="Xie X.-B."/>
            <person name="Shi Q.-S."/>
            <person name="Wang Y.-S."/>
            <person name="Wen X."/>
            <person name="Peng H."/>
            <person name="Yang X.-J."/>
            <person name="Tao H.-B."/>
            <person name="Huang X.-M."/>
        </authorList>
    </citation>
    <scope>NUCLEOTIDE SEQUENCE [LARGE SCALE GENOMIC DNA]</scope>
    <source>
        <strain evidence="10">DM20194951</strain>
    </source>
</reference>
<dbReference type="Pfam" id="PF01032">
    <property type="entry name" value="FecCD"/>
    <property type="match status" value="1"/>
</dbReference>
<dbReference type="Gene3D" id="1.10.3470.10">
    <property type="entry name" value="ABC transporter involved in vitamin B12 uptake, BtuC"/>
    <property type="match status" value="1"/>
</dbReference>
<dbReference type="Proteomes" id="UP001315967">
    <property type="component" value="Chromosome"/>
</dbReference>
<evidence type="ECO:0000256" key="6">
    <source>
        <dbReference type="ARBA" id="ARBA00022989"/>
    </source>
</evidence>
<dbReference type="CDD" id="cd06550">
    <property type="entry name" value="TM_ABC_iron-siderophores_like"/>
    <property type="match status" value="1"/>
</dbReference>
<feature type="transmembrane region" description="Helical" evidence="8">
    <location>
        <begin position="116"/>
        <end position="139"/>
    </location>
</feature>
<comment type="subcellular location">
    <subcellularLocation>
        <location evidence="1">Cell membrane</location>
        <topology evidence="1">Multi-pass membrane protein</topology>
    </subcellularLocation>
</comment>
<feature type="transmembrane region" description="Helical" evidence="8">
    <location>
        <begin position="6"/>
        <end position="28"/>
    </location>
</feature>
<name>A0ABY5P3M7_9LACT</name>
<feature type="transmembrane region" description="Helical" evidence="8">
    <location>
        <begin position="238"/>
        <end position="267"/>
    </location>
</feature>
<feature type="transmembrane region" description="Helical" evidence="8">
    <location>
        <begin position="151"/>
        <end position="172"/>
    </location>
</feature>
<keyword evidence="7 8" id="KW-0472">Membrane</keyword>
<keyword evidence="4" id="KW-1003">Cell membrane</keyword>
<dbReference type="SUPFAM" id="SSF81345">
    <property type="entry name" value="ABC transporter involved in vitamin B12 uptake, BtuC"/>
    <property type="match status" value="1"/>
</dbReference>
<feature type="transmembrane region" description="Helical" evidence="8">
    <location>
        <begin position="91"/>
        <end position="109"/>
    </location>
</feature>
<evidence type="ECO:0000256" key="4">
    <source>
        <dbReference type="ARBA" id="ARBA00022475"/>
    </source>
</evidence>
<dbReference type="PANTHER" id="PTHR30472:SF25">
    <property type="entry name" value="ABC TRANSPORTER PERMEASE PROTEIN MJ0876-RELATED"/>
    <property type="match status" value="1"/>
</dbReference>
<evidence type="ECO:0000313" key="9">
    <source>
        <dbReference type="EMBL" id="UUX33341.1"/>
    </source>
</evidence>